<feature type="compositionally biased region" description="Polar residues" evidence="18">
    <location>
        <begin position="2875"/>
        <end position="2893"/>
    </location>
</feature>
<dbReference type="FunFam" id="2.80.10.50:FF:000005">
    <property type="entry name" value="Inositol 1,4,5-trisphosphate receptor type 2"/>
    <property type="match status" value="1"/>
</dbReference>
<dbReference type="Pfam" id="PF08454">
    <property type="entry name" value="RIH_assoc"/>
    <property type="match status" value="1"/>
</dbReference>
<keyword evidence="13 16" id="KW-0675">Receptor</keyword>
<evidence type="ECO:0000256" key="13">
    <source>
        <dbReference type="ARBA" id="ARBA00023170"/>
    </source>
</evidence>
<reference evidence="21" key="1">
    <citation type="submission" date="2025-08" db="UniProtKB">
        <authorList>
            <consortium name="RefSeq"/>
        </authorList>
    </citation>
    <scope>IDENTIFICATION</scope>
</reference>
<feature type="transmembrane region" description="Helical" evidence="16">
    <location>
        <begin position="2531"/>
        <end position="2553"/>
    </location>
</feature>
<gene>
    <name evidence="21" type="primary">LOC100902659</name>
</gene>
<feature type="compositionally biased region" description="Acidic residues" evidence="18">
    <location>
        <begin position="2215"/>
        <end position="2231"/>
    </location>
</feature>
<dbReference type="CDD" id="cd23277">
    <property type="entry name" value="beta-trefoil_MIR_ITPR"/>
    <property type="match status" value="1"/>
</dbReference>
<keyword evidence="20" id="KW-1185">Reference proteome</keyword>
<dbReference type="InterPro" id="IPR000493">
    <property type="entry name" value="InsP3_rcpt"/>
</dbReference>
<evidence type="ECO:0000256" key="4">
    <source>
        <dbReference type="ARBA" id="ARBA00022568"/>
    </source>
</evidence>
<dbReference type="Pfam" id="PF08709">
    <property type="entry name" value="Ins145_P3_rec"/>
    <property type="match status" value="1"/>
</dbReference>
<dbReference type="InterPro" id="IPR000699">
    <property type="entry name" value="RIH_dom"/>
</dbReference>
<name>A0AAJ7SIH5_9ACAR</name>
<dbReference type="InterPro" id="IPR016093">
    <property type="entry name" value="MIR_motif"/>
</dbReference>
<organism evidence="20 21">
    <name type="scientific">Galendromus occidentalis</name>
    <name type="common">western predatory mite</name>
    <dbReference type="NCBI Taxonomy" id="34638"/>
    <lineage>
        <taxon>Eukaryota</taxon>
        <taxon>Metazoa</taxon>
        <taxon>Ecdysozoa</taxon>
        <taxon>Arthropoda</taxon>
        <taxon>Chelicerata</taxon>
        <taxon>Arachnida</taxon>
        <taxon>Acari</taxon>
        <taxon>Parasitiformes</taxon>
        <taxon>Mesostigmata</taxon>
        <taxon>Gamasina</taxon>
        <taxon>Phytoseioidea</taxon>
        <taxon>Phytoseiidae</taxon>
        <taxon>Typhlodrominae</taxon>
        <taxon>Galendromus</taxon>
    </lineage>
</organism>
<evidence type="ECO:0000256" key="15">
    <source>
        <dbReference type="ARBA" id="ARBA00023303"/>
    </source>
</evidence>
<dbReference type="RefSeq" id="XP_028968518.1">
    <property type="nucleotide sequence ID" value="XM_029112685.1"/>
</dbReference>
<keyword evidence="11 16" id="KW-0406">Ion transport</keyword>
<dbReference type="InterPro" id="IPR015925">
    <property type="entry name" value="Ryanodine_IP3_receptor"/>
</dbReference>
<evidence type="ECO:0000256" key="8">
    <source>
        <dbReference type="ARBA" id="ARBA00022824"/>
    </source>
</evidence>
<dbReference type="InterPro" id="IPR035910">
    <property type="entry name" value="RyR/IP3R_RIH_dom_sf"/>
</dbReference>
<dbReference type="GO" id="GO:0005789">
    <property type="term" value="C:endoplasmic reticulum membrane"/>
    <property type="evidence" value="ECO:0007669"/>
    <property type="project" value="UniProtKB-SubCell"/>
</dbReference>
<comment type="function">
    <text evidence="16">Receptor for inositol 1,4,5-trisphosphate, a second messenger that mediates the release of intracellular calcium.</text>
</comment>
<dbReference type="InterPro" id="IPR014821">
    <property type="entry name" value="Ins145_P3_rcpt"/>
</dbReference>
<feature type="transmembrane region" description="Helical" evidence="16">
    <location>
        <begin position="2482"/>
        <end position="2510"/>
    </location>
</feature>
<feature type="region of interest" description="Disordered" evidence="18">
    <location>
        <begin position="1645"/>
        <end position="1665"/>
    </location>
</feature>
<feature type="compositionally biased region" description="Basic and acidic residues" evidence="18">
    <location>
        <begin position="1152"/>
        <end position="1165"/>
    </location>
</feature>
<dbReference type="SMART" id="SM00472">
    <property type="entry name" value="MIR"/>
    <property type="match status" value="4"/>
</dbReference>
<proteinExistence type="inferred from homology"/>
<comment type="similarity">
    <text evidence="2 16">Belongs to the InsP3 receptor family.</text>
</comment>
<feature type="coiled-coil region" evidence="17">
    <location>
        <begin position="2818"/>
        <end position="2852"/>
    </location>
</feature>
<feature type="domain" description="MIR" evidence="19">
    <location>
        <begin position="300"/>
        <end position="366"/>
    </location>
</feature>
<comment type="subcellular location">
    <subcellularLocation>
        <location evidence="1 16">Endoplasmic reticulum membrane</location>
        <topology evidence="1 16">Multi-pass membrane protein</topology>
    </subcellularLocation>
</comment>
<evidence type="ECO:0000313" key="20">
    <source>
        <dbReference type="Proteomes" id="UP000694867"/>
    </source>
</evidence>
<dbReference type="SUPFAM" id="SSF100909">
    <property type="entry name" value="IP3 receptor type 1 binding core, domain 2"/>
    <property type="match status" value="2"/>
</dbReference>
<feature type="compositionally biased region" description="Polar residues" evidence="18">
    <location>
        <begin position="1652"/>
        <end position="1665"/>
    </location>
</feature>
<dbReference type="PANTHER" id="PTHR45816:SF4">
    <property type="entry name" value="RYR_IP3R HOMOLOGY ASSOCIATED DOMAIN-CONTAINING PROTEIN"/>
    <property type="match status" value="1"/>
</dbReference>
<evidence type="ECO:0000256" key="14">
    <source>
        <dbReference type="ARBA" id="ARBA00023286"/>
    </source>
</evidence>
<feature type="transmembrane region" description="Helical" evidence="16">
    <location>
        <begin position="2439"/>
        <end position="2462"/>
    </location>
</feature>
<evidence type="ECO:0000256" key="7">
    <source>
        <dbReference type="ARBA" id="ARBA00022737"/>
    </source>
</evidence>
<comment type="subunit">
    <text evidence="16">Homotetramer.</text>
</comment>
<comment type="domain">
    <text evidence="16">The receptor contains a calcium channel in its C-terminal extremity. Its large N-terminal cytoplasmic region has the ligand-binding site in the N-terminus and modulatory sites in the middle portion immediately upstream of the channel region.</text>
</comment>
<dbReference type="InterPro" id="IPR005821">
    <property type="entry name" value="Ion_trans_dom"/>
</dbReference>
<dbReference type="InterPro" id="IPR036300">
    <property type="entry name" value="MIR_dom_sf"/>
</dbReference>
<dbReference type="CTD" id="40664"/>
<dbReference type="InterPro" id="IPR013662">
    <property type="entry name" value="RIH_assoc-dom"/>
</dbReference>
<evidence type="ECO:0000256" key="1">
    <source>
        <dbReference type="ARBA" id="ARBA00004477"/>
    </source>
</evidence>
<evidence type="ECO:0000256" key="18">
    <source>
        <dbReference type="SAM" id="MobiDB-lite"/>
    </source>
</evidence>
<keyword evidence="8 16" id="KW-0256">Endoplasmic reticulum</keyword>
<feature type="transmembrane region" description="Helical" evidence="16">
    <location>
        <begin position="2399"/>
        <end position="2418"/>
    </location>
</feature>
<dbReference type="PRINTS" id="PR00779">
    <property type="entry name" value="INSP3RECEPTR"/>
</dbReference>
<keyword evidence="9 16" id="KW-0106">Calcium</keyword>
<evidence type="ECO:0000256" key="12">
    <source>
        <dbReference type="ARBA" id="ARBA00023136"/>
    </source>
</evidence>
<feature type="compositionally biased region" description="Low complexity" evidence="18">
    <location>
        <begin position="1803"/>
        <end position="1820"/>
    </location>
</feature>
<feature type="region of interest" description="Disordered" evidence="18">
    <location>
        <begin position="1944"/>
        <end position="1965"/>
    </location>
</feature>
<protein>
    <recommendedName>
        <fullName evidence="16">Inositol 1,4,5-trisphosphate receptor</fullName>
    </recommendedName>
</protein>
<feature type="region of interest" description="Disordered" evidence="18">
    <location>
        <begin position="1150"/>
        <end position="1182"/>
    </location>
</feature>
<feature type="region of interest" description="Disordered" evidence="18">
    <location>
        <begin position="1799"/>
        <end position="1821"/>
    </location>
</feature>
<dbReference type="Gene3D" id="1.25.10.30">
    <property type="entry name" value="IP3 receptor type 1 binding core, RIH domain"/>
    <property type="match status" value="1"/>
</dbReference>
<dbReference type="GO" id="GO:0051209">
    <property type="term" value="P:release of sequestered calcium ion into cytosol"/>
    <property type="evidence" value="ECO:0007669"/>
    <property type="project" value="UniProtKB-UniRule"/>
</dbReference>
<keyword evidence="3 16" id="KW-0813">Transport</keyword>
<evidence type="ECO:0000256" key="6">
    <source>
        <dbReference type="ARBA" id="ARBA00022692"/>
    </source>
</evidence>
<dbReference type="Proteomes" id="UP000694867">
    <property type="component" value="Unplaced"/>
</dbReference>
<feature type="transmembrane region" description="Helical" evidence="16">
    <location>
        <begin position="2365"/>
        <end position="2387"/>
    </location>
</feature>
<dbReference type="Pfam" id="PF00520">
    <property type="entry name" value="Ion_trans"/>
    <property type="match status" value="1"/>
</dbReference>
<dbReference type="Pfam" id="PF01365">
    <property type="entry name" value="RYDR_ITPR"/>
    <property type="match status" value="2"/>
</dbReference>
<evidence type="ECO:0000259" key="19">
    <source>
        <dbReference type="PROSITE" id="PS50919"/>
    </source>
</evidence>
<dbReference type="GO" id="GO:0070679">
    <property type="term" value="F:inositol 1,4,5 trisphosphate binding"/>
    <property type="evidence" value="ECO:0007669"/>
    <property type="project" value="UniProtKB-UniRule"/>
</dbReference>
<dbReference type="GO" id="GO:0005220">
    <property type="term" value="F:inositol 1,4,5-trisphosphate-gated calcium channel activity"/>
    <property type="evidence" value="ECO:0007669"/>
    <property type="project" value="UniProtKB-UniRule"/>
</dbReference>
<feature type="region of interest" description="Disordered" evidence="18">
    <location>
        <begin position="2215"/>
        <end position="2237"/>
    </location>
</feature>
<dbReference type="PROSITE" id="PS50919">
    <property type="entry name" value="MIR"/>
    <property type="match status" value="3"/>
</dbReference>
<dbReference type="PANTHER" id="PTHR45816">
    <property type="entry name" value="MIR DOMAIN-CONTAINING PROTEIN"/>
    <property type="match status" value="1"/>
</dbReference>
<evidence type="ECO:0000313" key="21">
    <source>
        <dbReference type="RefSeq" id="XP_028968518.1"/>
    </source>
</evidence>
<keyword evidence="17" id="KW-0175">Coiled coil</keyword>
<evidence type="ECO:0000256" key="11">
    <source>
        <dbReference type="ARBA" id="ARBA00023065"/>
    </source>
</evidence>
<evidence type="ECO:0000256" key="17">
    <source>
        <dbReference type="SAM" id="Coils"/>
    </source>
</evidence>
<keyword evidence="12 16" id="KW-0472">Membrane</keyword>
<dbReference type="SUPFAM" id="SSF82109">
    <property type="entry name" value="MIR domain"/>
    <property type="match status" value="2"/>
</dbReference>
<dbReference type="GeneID" id="100902659"/>
<sequence>MVDHMTSAFLHIGDIVSLYAESTCNGFLSTLGLVDDRCVVNPDGGDLRNPPRKFRDCCFRVCPMNRYSAQKQFWKAAQSSTSSKETEPLLVMKLKHAADLERKQNETENRKMEGTKVQYGQVIQLLHLKSNKYLTVNKRLPALLEKNAMRMMLDSNGNEGSWFYIMPFYKLRSTGDNVVVGDKVILMAVNAMQPLHVSTYELLDHPGCKEVNAVSGSETGQTSWKISLFMDYTENIEDVLKGGDVVRLFHAEQEKFLTMDEFNKKQYVFLRTTGRTTAAAATSSKALWEVEVVQYDPCRGGAGHWSSLFRFKHLATGQYLAAEVDDDETPDVMRTKLRGGDSNHLYRLVAVTDDMDASTVFELDPTTLTRNDGLVPQSSYVRLQHLSTSSWVHSTMIPIDKDEEKPVMMRVGCACVKEDKEAFAIVPVSATEVRDLDFANDACKVLQKIAASIESGEFAQNERKTATQLLQEVCSQIIYFTANQENDPKKGDALELTVHDPNRERQKLLREQNILKQLFKILQAPFNEDRPGGPILRMEELQDPRHASYKHICRLCYRVLRLSQQEYRKNQEYVAKWFGFMQKQIGYDVLAEDTITALLHSNRKLLEKHIGASEIETFVSLVRKNRESRFLDYLSDLCISKRVAIPVTQELICKSVLSDQNSDILIETRMVRSQVEVELAVDSRRNLDPLLTIEEDDEVYLTWDKGERSKGIIQLAQAAKQYLEKPDGHVDAEEDARILDYYRHQLDLFSGMCLDRQYLAINSLSTILDVDLIQKCMADENLPYDLRAAFCRLMLHMHVDRDPQEQIQPVKYARLWSDIPKQLSIEDYDANKNTDISKKEEVQRKFKKTITFVEDYLCNVVGHVWSFHDREQNKLTYEVVKLARELIYFGFYSFSDLLRLTKTLLGILDCVPDTTVPTLTDQTTNLDSILNTNLASKSSTPMGATPSAIGALQPSAKDTLVMDTKLKIIEILSFILDVRLDYRITGLLTIFKREFDDSHDKNTTDDTLTIGDKGMDMAKIAKEAEAIFGGTTDTAEVDLDGHGGRTFLRVLLHLTMHDYPPLVSGALRLLFRHFSQRQEVLQAFKQVQLLVSDQDVKNYNQIKVDLDDLRLLVEKSELWVYKARSQQHQSLLTPNGPLANAMLVPAKGPLKIQEDGEEKKEETNLSRRPRTPNGVPPDTPEIHGELLAANVGSPIDLNHGPQLDEHQQENYKKIQQILLRLTNLCYQDKSSPVNKKKHEQRLLRNMDAQAAVLDLLAIPFEKKDDLRMMELMRLAHNFLQHFCRGNHYNQALLHKKLELFLNPGLLEAQSMCAIFNDNLSLCNEVTESVVQHFVHLIETHGKHVQYLKFLQTIVKAEGAYNRKCQDMVMQELVNAGDEVLIFYNEKNSFPELIKMMNDPKLRNDDAGSLRYHIQLVKLLAACTEGKNVVTEIKCHSLLNLDDIVRVVTHEGCLPEVKEAYINFLSHCFIDTEVEMKEIYTSHHIWTLFESFLKDIAKVSAKGYRNDDQLLENYVTSSVMNIVTTFFNSPFSEQSAGVRTHQTIFIQLMRASHELTQAHWVSIPQKMNIETCIKTLWDIAKKRGIAVPVDLEAQVASLFDKTAAASKQARVWVARARKDNASGPPSPQIVAPQAFGKSFESPKSIDEPDYFTRRTSPPGSMSKTTPSDRTIIEVLQEIVCLLEDQLRPLVQSELSVLVDVLHHPELLFPANTDARRRCGSGGFISRLIRHTERLLEEKEEQLCVRVLQTLKEMMSSLDSDYGDKIDQKLLTQKELLDIKRGEQLREALLMRYFGKRPVSGTRGEGSNAMGASSASGGLNSNRPLRYASSPSTLLFAPPAVTAFFATPRFIDSRTEVQCHLDREGASNLVVELIMKNPSHKIFVETVELGIALLEGGNSVIQQSVLNKLISGNSPEKFFKVFNEKFAKAQQEIKNTVMVSTVDVHKTSSGSAGSKDTKGRKKKNHAAMSNGKIVVNEELKQELEEAAQDASKGYAQIKQSGAVVGVGTAVDTDPNPSMQLSLVEEHTEPKAGQKEDEPKLHQNISVMQPVLRFLQLLCENHNQALQNFLRSQSNKHNYNLVSETLMFLDCICGSTTGGLGLLGLYINESNVALVNQTLETLTEYCQGPCHENQNCIAMHESNGIDIIIALILNDINPLGKKRMDLVLELKNNASKLLLAIMESRGADLENAERILYNMSPKQLVDVACNAYHQDEEDDLDDDLDGNLDADSATDDTGVSPKEVGHNIYILCHQLAQHNKELAALLKPNEQDQDPKVCLALKYYASHTAQIEIVRQDRTMEQIVFPVPQLCEFLTRETKTSVYHTTERDEQGSKVSDFFDKSDDLFNEMKWQKKLRSQSMLYWVSRHMTVWSTVSFNLAVLINVLVAIFYPFSKAAELTPHLAGPSWFFLLASMGLVLLVPRTASVRTFAVALVVRLMYSMGLYPTLMLLGASNVLFSGVHLVSIMGNHGTFTKSAGQILTDLELLYHVGYLMVCVCGLCVHPLIYSVLLLDVVYQEETLLNVIKSATRNGRSILLTAVLALILVYLFSIVAFLWFRDDFLIEVDNPQDDRMMGSPITTSAPPSLNTNSAITDYLKNLHADASFCVRKQAGEPPDCDSDITDSIMDAVRRARLGENSEQSSGDGQSAPAEQVEETVKERACDSLFMCIVTTLNHGLRNGGGIGDVLRPPSSQEPLYFFRVVYDLMFYFIVIVIVLNLIFGVIIDTFADLRSEKQQKEETLKNTCFICGLERAAFDNKSVSFEEHIRNEHNLWQYLYYIVLIKVKDPTEFTGPESYVALMIKERNLDWFPRMRAMSLAADDAETEQNEMRAMQIQLDQTQKLLLTVTQQLSDVKEQLSESRKQRQRLGLFSSPIRGPTHNPNASAFLQSSNMSGEGN</sequence>
<dbReference type="Gene3D" id="1.10.287.70">
    <property type="match status" value="1"/>
</dbReference>
<feature type="transmembrane region" description="Helical" evidence="16">
    <location>
        <begin position="2701"/>
        <end position="2724"/>
    </location>
</feature>
<dbReference type="KEGG" id="goe:100902659"/>
<evidence type="ECO:0000256" key="3">
    <source>
        <dbReference type="ARBA" id="ARBA00022448"/>
    </source>
</evidence>
<evidence type="ECO:0000256" key="10">
    <source>
        <dbReference type="ARBA" id="ARBA00022989"/>
    </source>
</evidence>
<dbReference type="Pfam" id="PF02815">
    <property type="entry name" value="MIR"/>
    <property type="match status" value="1"/>
</dbReference>
<evidence type="ECO:0000256" key="16">
    <source>
        <dbReference type="RuleBase" id="RU368044"/>
    </source>
</evidence>
<feature type="domain" description="MIR" evidence="19">
    <location>
        <begin position="114"/>
        <end position="168"/>
    </location>
</feature>
<feature type="domain" description="MIR" evidence="19">
    <location>
        <begin position="237"/>
        <end position="293"/>
    </location>
</feature>
<keyword evidence="6 16" id="KW-0812">Transmembrane</keyword>
<keyword evidence="4 16" id="KW-0109">Calcium transport</keyword>
<dbReference type="FunFam" id="1.25.10.30:FF:000001">
    <property type="entry name" value="Inositol 1,4,5-trisphosphate receptor, type 2"/>
    <property type="match status" value="1"/>
</dbReference>
<accession>A0AAJ7SIH5</accession>
<feature type="region of interest" description="Disordered" evidence="18">
    <location>
        <begin position="2863"/>
        <end position="2893"/>
    </location>
</feature>
<keyword evidence="5 16" id="KW-0107">Calcium channel</keyword>
<evidence type="ECO:0000256" key="9">
    <source>
        <dbReference type="ARBA" id="ARBA00022837"/>
    </source>
</evidence>
<keyword evidence="7" id="KW-0677">Repeat</keyword>
<dbReference type="FunFam" id="2.80.10.50:FF:000002">
    <property type="entry name" value="Inositol 1,4,5-trisphosphate receptor type 2"/>
    <property type="match status" value="1"/>
</dbReference>
<keyword evidence="14 16" id="KW-1071">Ligand-gated ion channel</keyword>
<keyword evidence="10 16" id="KW-1133">Transmembrane helix</keyword>
<dbReference type="Gene3D" id="2.80.10.50">
    <property type="match status" value="2"/>
</dbReference>
<keyword evidence="15 16" id="KW-0407">Ion channel</keyword>
<evidence type="ECO:0000256" key="5">
    <source>
        <dbReference type="ARBA" id="ARBA00022673"/>
    </source>
</evidence>
<evidence type="ECO:0000256" key="2">
    <source>
        <dbReference type="ARBA" id="ARBA00009453"/>
    </source>
</evidence>